<proteinExistence type="predicted"/>
<name>A0A481Z406_9VIRU</name>
<evidence type="ECO:0000313" key="1">
    <source>
        <dbReference type="EMBL" id="QBK89719.1"/>
    </source>
</evidence>
<gene>
    <name evidence="1" type="ORF">LCPAC101_00020</name>
</gene>
<organism evidence="1">
    <name type="scientific">Pithovirus LCPAC101</name>
    <dbReference type="NCBI Taxonomy" id="2506586"/>
    <lineage>
        <taxon>Viruses</taxon>
        <taxon>Pithoviruses</taxon>
    </lineage>
</organism>
<dbReference type="EMBL" id="MK500439">
    <property type="protein sequence ID" value="QBK89719.1"/>
    <property type="molecule type" value="Genomic_DNA"/>
</dbReference>
<accession>A0A481Z406</accession>
<protein>
    <submittedName>
        <fullName evidence="1">Uncharacterized protein</fullName>
    </submittedName>
</protein>
<sequence length="79" mass="8892">MTNIESDDSGRYNIDYKFLDSDNLVRYVKNSNTNKDSLTTKFKELIGATDEIINSASPNINSVSIKIKGNDLILSYNLK</sequence>
<reference evidence="1" key="1">
    <citation type="journal article" date="2019" name="MBio">
        <title>Virus Genomes from Deep Sea Sediments Expand the Ocean Megavirome and Support Independent Origins of Viral Gigantism.</title>
        <authorList>
            <person name="Backstrom D."/>
            <person name="Yutin N."/>
            <person name="Jorgensen S.L."/>
            <person name="Dharamshi J."/>
            <person name="Homa F."/>
            <person name="Zaremba-Niedwiedzka K."/>
            <person name="Spang A."/>
            <person name="Wolf Y.I."/>
            <person name="Koonin E.V."/>
            <person name="Ettema T.J."/>
        </authorList>
    </citation>
    <scope>NUCLEOTIDE SEQUENCE</scope>
</reference>